<dbReference type="InterPro" id="IPR036844">
    <property type="entry name" value="Hint_dom_sf"/>
</dbReference>
<keyword evidence="3" id="KW-0964">Secreted</keyword>
<keyword evidence="7" id="KW-0472">Membrane</keyword>
<dbReference type="SUPFAM" id="SSF51120">
    <property type="entry name" value="beta-Roll"/>
    <property type="match status" value="3"/>
</dbReference>
<dbReference type="Pfam" id="PF13403">
    <property type="entry name" value="Hint_2"/>
    <property type="match status" value="1"/>
</dbReference>
<dbReference type="Gene3D" id="2.170.16.10">
    <property type="entry name" value="Hedgehog/Intein (Hint) domain"/>
    <property type="match status" value="1"/>
</dbReference>
<dbReference type="Gene3D" id="2.150.10.10">
    <property type="entry name" value="Serralysin-like metalloprotease, C-terminal"/>
    <property type="match status" value="4"/>
</dbReference>
<dbReference type="GO" id="GO:0016020">
    <property type="term" value="C:membrane"/>
    <property type="evidence" value="ECO:0007669"/>
    <property type="project" value="UniProtKB-SubCell"/>
</dbReference>
<keyword evidence="5" id="KW-0677">Repeat</keyword>
<dbReference type="GO" id="GO:0005576">
    <property type="term" value="C:extracellular region"/>
    <property type="evidence" value="ECO:0007669"/>
    <property type="project" value="UniProtKB-SubCell"/>
</dbReference>
<dbReference type="InterPro" id="IPR028992">
    <property type="entry name" value="Hedgehog/Intein_dom"/>
</dbReference>
<feature type="region of interest" description="Disordered" evidence="8">
    <location>
        <begin position="430"/>
        <end position="469"/>
    </location>
</feature>
<feature type="compositionally biased region" description="Low complexity" evidence="8">
    <location>
        <begin position="432"/>
        <end position="469"/>
    </location>
</feature>
<feature type="compositionally biased region" description="Low complexity" evidence="8">
    <location>
        <begin position="282"/>
        <end position="312"/>
    </location>
</feature>
<evidence type="ECO:0000256" key="6">
    <source>
        <dbReference type="ARBA" id="ARBA00023026"/>
    </source>
</evidence>
<dbReference type="PROSITE" id="PS00330">
    <property type="entry name" value="HEMOLYSIN_CALCIUM"/>
    <property type="match status" value="7"/>
</dbReference>
<dbReference type="InterPro" id="IPR018511">
    <property type="entry name" value="Hemolysin-typ_Ca-bd_CS"/>
</dbReference>
<evidence type="ECO:0000313" key="11">
    <source>
        <dbReference type="Proteomes" id="UP000027725"/>
    </source>
</evidence>
<evidence type="ECO:0000256" key="8">
    <source>
        <dbReference type="SAM" id="MobiDB-lite"/>
    </source>
</evidence>
<comment type="subcellular location">
    <subcellularLocation>
        <location evidence="1">Membrane</location>
    </subcellularLocation>
    <subcellularLocation>
        <location evidence="2">Secreted</location>
    </subcellularLocation>
</comment>
<gene>
    <name evidence="10" type="ORF">DL1_16195</name>
</gene>
<evidence type="ECO:0000259" key="9">
    <source>
        <dbReference type="Pfam" id="PF13403"/>
    </source>
</evidence>
<dbReference type="STRING" id="1185766.SAMN05216224_102193"/>
<dbReference type="PANTHER" id="PTHR38340:SF1">
    <property type="entry name" value="S-LAYER PROTEIN"/>
    <property type="match status" value="1"/>
</dbReference>
<evidence type="ECO:0000256" key="5">
    <source>
        <dbReference type="ARBA" id="ARBA00022737"/>
    </source>
</evidence>
<feature type="region of interest" description="Disordered" evidence="8">
    <location>
        <begin position="191"/>
        <end position="256"/>
    </location>
</feature>
<evidence type="ECO:0000256" key="7">
    <source>
        <dbReference type="ARBA" id="ARBA00023136"/>
    </source>
</evidence>
<dbReference type="SUPFAM" id="SSF51294">
    <property type="entry name" value="Hedgehog/intein (Hint) domain"/>
    <property type="match status" value="1"/>
</dbReference>
<keyword evidence="6" id="KW-0843">Virulence</keyword>
<dbReference type="InterPro" id="IPR050557">
    <property type="entry name" value="RTX_toxin/Mannuronan_C5-epim"/>
</dbReference>
<dbReference type="RefSeq" id="WP_038063930.1">
    <property type="nucleotide sequence ID" value="NZ_JHEH01000005.1"/>
</dbReference>
<dbReference type="PRINTS" id="PR01488">
    <property type="entry name" value="RTXTOXINA"/>
</dbReference>
<dbReference type="InterPro" id="IPR001343">
    <property type="entry name" value="Hemolysn_Ca-bd"/>
</dbReference>
<dbReference type="GO" id="GO:0005509">
    <property type="term" value="F:calcium ion binding"/>
    <property type="evidence" value="ECO:0007669"/>
    <property type="project" value="InterPro"/>
</dbReference>
<keyword evidence="4" id="KW-0800">Toxin</keyword>
<keyword evidence="11" id="KW-1185">Reference proteome</keyword>
<evidence type="ECO:0000313" key="10">
    <source>
        <dbReference type="EMBL" id="KEP70640.1"/>
    </source>
</evidence>
<evidence type="ECO:0000256" key="1">
    <source>
        <dbReference type="ARBA" id="ARBA00004370"/>
    </source>
</evidence>
<dbReference type="AlphaFoldDB" id="A0A074TKE9"/>
<dbReference type="Proteomes" id="UP000027725">
    <property type="component" value="Unassembled WGS sequence"/>
</dbReference>
<reference evidence="10 11" key="1">
    <citation type="submission" date="2014-03" db="EMBL/GenBank/DDBJ databases">
        <title>The draft genome sequence of Thioclava dalianensis DLFJ1-1.</title>
        <authorList>
            <person name="Lai Q."/>
            <person name="Shao Z."/>
        </authorList>
    </citation>
    <scope>NUCLEOTIDE SEQUENCE [LARGE SCALE GENOMIC DNA]</scope>
    <source>
        <strain evidence="10 11">DLFJ1-1</strain>
    </source>
</reference>
<name>A0A074TKE9_9RHOB</name>
<dbReference type="eggNOG" id="COG2931">
    <property type="taxonomic scope" value="Bacteria"/>
</dbReference>
<dbReference type="EMBL" id="JHEH01000005">
    <property type="protein sequence ID" value="KEP70640.1"/>
    <property type="molecule type" value="Genomic_DNA"/>
</dbReference>
<dbReference type="InterPro" id="IPR011049">
    <property type="entry name" value="Serralysin-like_metalloprot_C"/>
</dbReference>
<comment type="caution">
    <text evidence="10">The sequence shown here is derived from an EMBL/GenBank/DDBJ whole genome shotgun (WGS) entry which is preliminary data.</text>
</comment>
<dbReference type="PRINTS" id="PR00313">
    <property type="entry name" value="CABNDNGRPT"/>
</dbReference>
<evidence type="ECO:0000256" key="2">
    <source>
        <dbReference type="ARBA" id="ARBA00004613"/>
    </source>
</evidence>
<proteinExistence type="predicted"/>
<feature type="region of interest" description="Disordered" evidence="8">
    <location>
        <begin position="272"/>
        <end position="318"/>
    </location>
</feature>
<dbReference type="GO" id="GO:0090729">
    <property type="term" value="F:toxin activity"/>
    <property type="evidence" value="ECO:0007669"/>
    <property type="project" value="UniProtKB-KW"/>
</dbReference>
<accession>A0A074TKE9</accession>
<dbReference type="PANTHER" id="PTHR38340">
    <property type="entry name" value="S-LAYER PROTEIN"/>
    <property type="match status" value="1"/>
</dbReference>
<dbReference type="Pfam" id="PF00353">
    <property type="entry name" value="HemolysinCabind"/>
    <property type="match status" value="5"/>
</dbReference>
<feature type="domain" description="Hedgehog/Intein (Hint)" evidence="9">
    <location>
        <begin position="549"/>
        <end position="695"/>
    </location>
</feature>
<evidence type="ECO:0000256" key="3">
    <source>
        <dbReference type="ARBA" id="ARBA00022525"/>
    </source>
</evidence>
<dbReference type="InterPro" id="IPR003995">
    <property type="entry name" value="RTX_toxin_determinant-A"/>
</dbReference>
<sequence>MPTTFNWIYLDKSNSFIDPYEGNSNMENYNAFRGTTFGSSTDPLYQHVVSATTVDNGGTTGALDTNNNASNDQIITRTTPGSATQTLTYDGLVVYDATLTYADGTTATVSAVLVQTTDGSLFLAPEISNNDDTKAYEAKPIRSITMNSAQSYSNTNLAADRYQTGFDDGYVDGTAGNDMIDANYVEPIAGGSDKIDNNDAGLPGSSGNDDYVRAGAGNDTVLAGLGNDTVEGGTGNDSIDGGAGNDSLLGQDGNDTLLGGAGNDTLVGGAGNDSLSGGAGNDSLSGGDGADTLSGGDGSDTLSGGDGNDTLDGGAGNDILEGGTGADVLNAGAGMDYASYVNSASGVNVNLASGVGTGGDAEGDRLTGVDGLFGSNFNDTLVGYDGFSDDPDNGYTNVFYGNGGDDYIDGAGGDDSLYGGIGNDTVLGGSGNDVVDGGSGNDSLSGGSGNDTLTGGSGNDTLDGGSGADLLQGGDDADVFVDLTDGDTVDGGEGGNDYDTLDLRNWGKALTNITFDDPNNRENGTVQFLDTDGNVVGSMGFTNIEKVIPCFTPGTRIATDQGECLVEDLQPGDRVLTRDNGFQDIRWIGSRSLNWAQLQANPAYRPVIIPAGAFGPDQPEREMRVSPQHRILLTGHFTELLCGETEALAAASHFDGIDGIAIDRGAHKVTYIHLMFDAHQIVLSDGLWTESFQPGAATLKELESEQRRELLGLFPELAQGTASYPAARPSLKRHESRLAIAA</sequence>
<evidence type="ECO:0000256" key="4">
    <source>
        <dbReference type="ARBA" id="ARBA00022656"/>
    </source>
</evidence>
<protein>
    <submittedName>
        <fullName evidence="10">Type I secretion protein</fullName>
    </submittedName>
</protein>
<organism evidence="10 11">
    <name type="scientific">Thioclava dalianensis</name>
    <dbReference type="NCBI Taxonomy" id="1185766"/>
    <lineage>
        <taxon>Bacteria</taxon>
        <taxon>Pseudomonadati</taxon>
        <taxon>Pseudomonadota</taxon>
        <taxon>Alphaproteobacteria</taxon>
        <taxon>Rhodobacterales</taxon>
        <taxon>Paracoccaceae</taxon>
        <taxon>Thioclava</taxon>
    </lineage>
</organism>